<dbReference type="InterPro" id="IPR033399">
    <property type="entry name" value="TP_0789-like"/>
</dbReference>
<dbReference type="RefSeq" id="WP_002694311.1">
    <property type="nucleotide sequence ID" value="NZ_AAWS01000004.1"/>
</dbReference>
<organism evidence="2 3">
    <name type="scientific">Microscilla marina ATCC 23134</name>
    <dbReference type="NCBI Taxonomy" id="313606"/>
    <lineage>
        <taxon>Bacteria</taxon>
        <taxon>Pseudomonadati</taxon>
        <taxon>Bacteroidota</taxon>
        <taxon>Cytophagia</taxon>
        <taxon>Cytophagales</taxon>
        <taxon>Microscillaceae</taxon>
        <taxon>Microscilla</taxon>
    </lineage>
</organism>
<dbReference type="eggNOG" id="COG2834">
    <property type="taxonomic scope" value="Bacteria"/>
</dbReference>
<dbReference type="Proteomes" id="UP000004095">
    <property type="component" value="Unassembled WGS sequence"/>
</dbReference>
<dbReference type="Gene3D" id="2.50.20.10">
    <property type="entry name" value="Lipoprotein localisation LolA/LolB/LppX"/>
    <property type="match status" value="1"/>
</dbReference>
<protein>
    <recommendedName>
        <fullName evidence="1">Uncharacterized protein TP-0789 domain-containing protein</fullName>
    </recommendedName>
</protein>
<evidence type="ECO:0000313" key="3">
    <source>
        <dbReference type="Proteomes" id="UP000004095"/>
    </source>
</evidence>
<sequence length="248" mass="27950">MKKHTWVIRGILLGVYCLVAQLTYAQTLKEVIALHQKSVQTTSKSKLTSMVLKGTTTMGGMEFATQVYRKAPHFFKVEVTIQGKTLVNAYDGVNAWKIYPFPGGSDKPQYMAGAAKTSTIIDADFDYEFINAAKKGHKATLEGTEEVEGTTCYKIKVVRKDQQVKAFFLDTDSGVLIMVRGKSVHPMKPDVLVEKETYQSDFKEVEGYMIAHYMEERIDGKVIAKMQFDSVQVNEKISNKIFTFSEKQ</sequence>
<dbReference type="AlphaFoldDB" id="A1ZF53"/>
<feature type="domain" description="Uncharacterized protein TP-0789" evidence="1">
    <location>
        <begin position="104"/>
        <end position="243"/>
    </location>
</feature>
<reference evidence="2 3" key="1">
    <citation type="submission" date="2007-01" db="EMBL/GenBank/DDBJ databases">
        <authorList>
            <person name="Haygood M."/>
            <person name="Podell S."/>
            <person name="Anderson C."/>
            <person name="Hopkinson B."/>
            <person name="Roe K."/>
            <person name="Barbeau K."/>
            <person name="Gaasterland T."/>
            <person name="Ferriera S."/>
            <person name="Johnson J."/>
            <person name="Kravitz S."/>
            <person name="Beeson K."/>
            <person name="Sutton G."/>
            <person name="Rogers Y.-H."/>
            <person name="Friedman R."/>
            <person name="Frazier M."/>
            <person name="Venter J.C."/>
        </authorList>
    </citation>
    <scope>NUCLEOTIDE SEQUENCE [LARGE SCALE GENOMIC DNA]</scope>
    <source>
        <strain evidence="2 3">ATCC 23134</strain>
    </source>
</reference>
<dbReference type="Pfam" id="PF17131">
    <property type="entry name" value="LolA_like"/>
    <property type="match status" value="1"/>
</dbReference>
<comment type="caution">
    <text evidence="2">The sequence shown here is derived from an EMBL/GenBank/DDBJ whole genome shotgun (WGS) entry which is preliminary data.</text>
</comment>
<dbReference type="EMBL" id="AAWS01000004">
    <property type="protein sequence ID" value="EAY31155.1"/>
    <property type="molecule type" value="Genomic_DNA"/>
</dbReference>
<keyword evidence="3" id="KW-1185">Reference proteome</keyword>
<proteinExistence type="predicted"/>
<name>A1ZF53_MICM2</name>
<evidence type="ECO:0000259" key="1">
    <source>
        <dbReference type="Pfam" id="PF17131"/>
    </source>
</evidence>
<evidence type="ECO:0000313" key="2">
    <source>
        <dbReference type="EMBL" id="EAY31155.1"/>
    </source>
</evidence>
<gene>
    <name evidence="2" type="ORF">M23134_07565</name>
</gene>
<accession>A1ZF53</accession>